<evidence type="ECO:0000313" key="3">
    <source>
        <dbReference type="Proteomes" id="UP000681356"/>
    </source>
</evidence>
<accession>A0A8J7WEZ3</accession>
<feature type="transmembrane region" description="Helical" evidence="1">
    <location>
        <begin position="54"/>
        <end position="87"/>
    </location>
</feature>
<protein>
    <submittedName>
        <fullName evidence="2">Uncharacterized protein</fullName>
    </submittedName>
</protein>
<organism evidence="2 3">
    <name type="scientific">Thetidibacter halocola</name>
    <dbReference type="NCBI Taxonomy" id="2827239"/>
    <lineage>
        <taxon>Bacteria</taxon>
        <taxon>Pseudomonadati</taxon>
        <taxon>Pseudomonadota</taxon>
        <taxon>Alphaproteobacteria</taxon>
        <taxon>Rhodobacterales</taxon>
        <taxon>Roseobacteraceae</taxon>
        <taxon>Thetidibacter</taxon>
    </lineage>
</organism>
<evidence type="ECO:0000313" key="2">
    <source>
        <dbReference type="EMBL" id="MBS0125159.1"/>
    </source>
</evidence>
<gene>
    <name evidence="2" type="ORF">KB874_13780</name>
</gene>
<keyword evidence="1" id="KW-1133">Transmembrane helix</keyword>
<sequence>MRLAFILLAVLILVCLLPLAAAFGSGWIAAAHGCVLHEGHANPCLIGGRDWGEALYGGFVSGWFLLVTLPVVALALVALIGLALTALARRRTP</sequence>
<reference evidence="2" key="1">
    <citation type="submission" date="2021-04" db="EMBL/GenBank/DDBJ databases">
        <authorList>
            <person name="Yoon J."/>
        </authorList>
    </citation>
    <scope>NUCLEOTIDE SEQUENCE</scope>
    <source>
        <strain evidence="2">KMU-90</strain>
    </source>
</reference>
<dbReference type="EMBL" id="JAGTUU010000005">
    <property type="protein sequence ID" value="MBS0125159.1"/>
    <property type="molecule type" value="Genomic_DNA"/>
</dbReference>
<keyword evidence="3" id="KW-1185">Reference proteome</keyword>
<comment type="caution">
    <text evidence="2">The sequence shown here is derived from an EMBL/GenBank/DDBJ whole genome shotgun (WGS) entry which is preliminary data.</text>
</comment>
<keyword evidence="1" id="KW-0472">Membrane</keyword>
<dbReference type="RefSeq" id="WP_212537117.1">
    <property type="nucleotide sequence ID" value="NZ_JAGTUU010000005.1"/>
</dbReference>
<keyword evidence="1" id="KW-0812">Transmembrane</keyword>
<dbReference type="Proteomes" id="UP000681356">
    <property type="component" value="Unassembled WGS sequence"/>
</dbReference>
<evidence type="ECO:0000256" key="1">
    <source>
        <dbReference type="SAM" id="Phobius"/>
    </source>
</evidence>
<dbReference type="AlphaFoldDB" id="A0A8J7WEZ3"/>
<name>A0A8J7WEZ3_9RHOB</name>
<proteinExistence type="predicted"/>